<dbReference type="EMBL" id="JABSNO010000027">
    <property type="protein sequence ID" value="NRS93751.1"/>
    <property type="molecule type" value="Genomic_DNA"/>
</dbReference>
<name>A0A8J8K9K3_9FLAO</name>
<organism evidence="2 3">
    <name type="scientific">Frigoriflavimonas asaccharolytica</name>
    <dbReference type="NCBI Taxonomy" id="2735899"/>
    <lineage>
        <taxon>Bacteria</taxon>
        <taxon>Pseudomonadati</taxon>
        <taxon>Bacteroidota</taxon>
        <taxon>Flavobacteriia</taxon>
        <taxon>Flavobacteriales</taxon>
        <taxon>Weeksellaceae</taxon>
        <taxon>Frigoriflavimonas</taxon>
    </lineage>
</organism>
<sequence>MKKFLFILLAIILEIFATFLLFLHLAYSTPSKSGPGSVMEGFGGLFLVLVELVAFNIFYIIVIVVLYRFIFYKKQMK</sequence>
<keyword evidence="1" id="KW-1133">Transmembrane helix</keyword>
<evidence type="ECO:0000313" key="3">
    <source>
        <dbReference type="Proteomes" id="UP000610746"/>
    </source>
</evidence>
<keyword evidence="1" id="KW-0812">Transmembrane</keyword>
<evidence type="ECO:0000313" key="2">
    <source>
        <dbReference type="EMBL" id="NRS93751.1"/>
    </source>
</evidence>
<reference evidence="2" key="1">
    <citation type="submission" date="2020-05" db="EMBL/GenBank/DDBJ databases">
        <title>Genomic Encyclopedia of Type Strains, Phase IV (KMG-V): Genome sequencing to study the core and pangenomes of soil and plant-associated prokaryotes.</title>
        <authorList>
            <person name="Whitman W."/>
        </authorList>
    </citation>
    <scope>NUCLEOTIDE SEQUENCE</scope>
    <source>
        <strain evidence="2">16F</strain>
    </source>
</reference>
<keyword evidence="1" id="KW-0472">Membrane</keyword>
<evidence type="ECO:0000256" key="1">
    <source>
        <dbReference type="SAM" id="Phobius"/>
    </source>
</evidence>
<dbReference type="Proteomes" id="UP000610746">
    <property type="component" value="Unassembled WGS sequence"/>
</dbReference>
<dbReference type="AlphaFoldDB" id="A0A8J8K9K3"/>
<comment type="caution">
    <text evidence="2">The sequence shown here is derived from an EMBL/GenBank/DDBJ whole genome shotgun (WGS) entry which is preliminary data.</text>
</comment>
<accession>A0A8J8K9K3</accession>
<feature type="transmembrane region" description="Helical" evidence="1">
    <location>
        <begin position="44"/>
        <end position="67"/>
    </location>
</feature>
<proteinExistence type="predicted"/>
<gene>
    <name evidence="2" type="ORF">HNQ03_002842</name>
</gene>
<keyword evidence="3" id="KW-1185">Reference proteome</keyword>
<protein>
    <submittedName>
        <fullName evidence="2">Putative membrane protein</fullName>
    </submittedName>
</protein>